<comment type="subunit">
    <text evidence="3 17">Monomer.</text>
</comment>
<evidence type="ECO:0000256" key="16">
    <source>
        <dbReference type="ARBA" id="ARBA00049244"/>
    </source>
</evidence>
<dbReference type="RefSeq" id="WP_035390874.1">
    <property type="nucleotide sequence ID" value="NZ_JQKF01000032.1"/>
</dbReference>
<evidence type="ECO:0000256" key="3">
    <source>
        <dbReference type="ARBA" id="ARBA00011245"/>
    </source>
</evidence>
<keyword evidence="13 17" id="KW-0238">DNA-binding</keyword>
<dbReference type="GO" id="GO:0005829">
    <property type="term" value="C:cytosol"/>
    <property type="evidence" value="ECO:0007669"/>
    <property type="project" value="TreeGrafter"/>
</dbReference>
<evidence type="ECO:0000259" key="18">
    <source>
        <dbReference type="PROSITE" id="PS50173"/>
    </source>
</evidence>
<comment type="function">
    <text evidence="15 17">Poorly processive, error-prone DNA polymerase involved in untargeted mutagenesis. Copies undamaged DNA at stalled replication forks, which arise in vivo from mismatched or misaligned primer ends. These misaligned primers can be extended by PolIV. Exhibits no 3'-5' exonuclease (proofreading) activity. May be involved in translesional synthesis, in conjunction with the beta clamp from PolIII.</text>
</comment>
<evidence type="ECO:0000256" key="6">
    <source>
        <dbReference type="ARBA" id="ARBA00022679"/>
    </source>
</evidence>
<dbReference type="SUPFAM" id="SSF56672">
    <property type="entry name" value="DNA/RNA polymerases"/>
    <property type="match status" value="1"/>
</dbReference>
<keyword evidence="5 17" id="KW-0963">Cytoplasm</keyword>
<dbReference type="GeneID" id="78373443"/>
<dbReference type="Gene3D" id="1.10.150.20">
    <property type="entry name" value="5' to 3' exonuclease, C-terminal subdomain"/>
    <property type="match status" value="1"/>
</dbReference>
<dbReference type="InterPro" id="IPR043502">
    <property type="entry name" value="DNA/RNA_pol_sf"/>
</dbReference>
<accession>A0A0D8FRE4</accession>
<dbReference type="Pfam" id="PF00817">
    <property type="entry name" value="IMS"/>
    <property type="match status" value="1"/>
</dbReference>
<reference evidence="19 20" key="1">
    <citation type="submission" date="2015-01" db="EMBL/GenBank/DDBJ databases">
        <title>Draft genome of the acidophilic iron oxidizer Ferrimicrobium acidiphilum strain T23.</title>
        <authorList>
            <person name="Poehlein A."/>
            <person name="Eisen S."/>
            <person name="Schloemann M."/>
            <person name="Johnson B.D."/>
            <person name="Daniel R."/>
            <person name="Muehling M."/>
        </authorList>
    </citation>
    <scope>NUCLEOTIDE SEQUENCE [LARGE SCALE GENOMIC DNA]</scope>
    <source>
        <strain evidence="19 20">T23</strain>
    </source>
</reference>
<dbReference type="CDD" id="cd03586">
    <property type="entry name" value="PolY_Pol_IV_kappa"/>
    <property type="match status" value="1"/>
</dbReference>
<keyword evidence="7 17" id="KW-0548">Nucleotidyltransferase</keyword>
<dbReference type="PANTHER" id="PTHR11076:SF33">
    <property type="entry name" value="DNA POLYMERASE KAPPA"/>
    <property type="match status" value="1"/>
</dbReference>
<dbReference type="EMBL" id="JXUW01000027">
    <property type="protein sequence ID" value="KJE75840.1"/>
    <property type="molecule type" value="Genomic_DNA"/>
</dbReference>
<dbReference type="GO" id="GO:0006261">
    <property type="term" value="P:DNA-templated DNA replication"/>
    <property type="evidence" value="ECO:0007669"/>
    <property type="project" value="UniProtKB-UniRule"/>
</dbReference>
<dbReference type="SUPFAM" id="SSF100879">
    <property type="entry name" value="Lesion bypass DNA polymerase (Y-family), little finger domain"/>
    <property type="match status" value="1"/>
</dbReference>
<dbReference type="InterPro" id="IPR053848">
    <property type="entry name" value="IMS_HHH_1"/>
</dbReference>
<dbReference type="STRING" id="1121877.FEAC_24000"/>
<evidence type="ECO:0000256" key="11">
    <source>
        <dbReference type="ARBA" id="ARBA00022842"/>
    </source>
</evidence>
<comment type="similarity">
    <text evidence="2 17">Belongs to the DNA polymerase type-Y family.</text>
</comment>
<evidence type="ECO:0000256" key="13">
    <source>
        <dbReference type="ARBA" id="ARBA00023125"/>
    </source>
</evidence>
<gene>
    <name evidence="17 19" type="primary">dinB</name>
    <name evidence="19" type="ORF">FEAC_24000</name>
</gene>
<evidence type="ECO:0000256" key="2">
    <source>
        <dbReference type="ARBA" id="ARBA00010945"/>
    </source>
</evidence>
<dbReference type="InterPro" id="IPR001126">
    <property type="entry name" value="UmuC"/>
</dbReference>
<keyword evidence="11 17" id="KW-0460">Magnesium</keyword>
<comment type="subcellular location">
    <subcellularLocation>
        <location evidence="1 17">Cytoplasm</location>
    </subcellularLocation>
</comment>
<evidence type="ECO:0000256" key="7">
    <source>
        <dbReference type="ARBA" id="ARBA00022695"/>
    </source>
</evidence>
<keyword evidence="12 17" id="KW-0239">DNA-directed DNA polymerase</keyword>
<comment type="catalytic activity">
    <reaction evidence="16 17">
        <text>DNA(n) + a 2'-deoxyribonucleoside 5'-triphosphate = DNA(n+1) + diphosphate</text>
        <dbReference type="Rhea" id="RHEA:22508"/>
        <dbReference type="Rhea" id="RHEA-COMP:17339"/>
        <dbReference type="Rhea" id="RHEA-COMP:17340"/>
        <dbReference type="ChEBI" id="CHEBI:33019"/>
        <dbReference type="ChEBI" id="CHEBI:61560"/>
        <dbReference type="ChEBI" id="CHEBI:173112"/>
        <dbReference type="EC" id="2.7.7.7"/>
    </reaction>
</comment>
<keyword evidence="14 17" id="KW-0234">DNA repair</keyword>
<feature type="binding site" evidence="17">
    <location>
        <position position="19"/>
    </location>
    <ligand>
        <name>Mg(2+)</name>
        <dbReference type="ChEBI" id="CHEBI:18420"/>
    </ligand>
</feature>
<dbReference type="Pfam" id="PF21999">
    <property type="entry name" value="IMS_HHH_1"/>
    <property type="match status" value="1"/>
</dbReference>
<dbReference type="HAMAP" id="MF_01113">
    <property type="entry name" value="DNApol_IV"/>
    <property type="match status" value="1"/>
</dbReference>
<keyword evidence="9 17" id="KW-0479">Metal-binding</keyword>
<dbReference type="Pfam" id="PF11799">
    <property type="entry name" value="IMS_C"/>
    <property type="match status" value="1"/>
</dbReference>
<keyword evidence="20" id="KW-1185">Reference proteome</keyword>
<comment type="cofactor">
    <cofactor evidence="17">
        <name>Mg(2+)</name>
        <dbReference type="ChEBI" id="CHEBI:18420"/>
    </cofactor>
    <text evidence="17">Binds 2 magnesium ions per subunit.</text>
</comment>
<dbReference type="EC" id="2.7.7.7" evidence="17"/>
<dbReference type="PROSITE" id="PS50173">
    <property type="entry name" value="UMUC"/>
    <property type="match status" value="1"/>
</dbReference>
<evidence type="ECO:0000256" key="1">
    <source>
        <dbReference type="ARBA" id="ARBA00004496"/>
    </source>
</evidence>
<evidence type="ECO:0000256" key="17">
    <source>
        <dbReference type="HAMAP-Rule" id="MF_01113"/>
    </source>
</evidence>
<evidence type="ECO:0000256" key="10">
    <source>
        <dbReference type="ARBA" id="ARBA00022763"/>
    </source>
</evidence>
<keyword evidence="10 17" id="KW-0227">DNA damage</keyword>
<feature type="binding site" evidence="17">
    <location>
        <position position="114"/>
    </location>
    <ligand>
        <name>Mg(2+)</name>
        <dbReference type="ChEBI" id="CHEBI:18420"/>
    </ligand>
</feature>
<dbReference type="GO" id="GO:0000287">
    <property type="term" value="F:magnesium ion binding"/>
    <property type="evidence" value="ECO:0007669"/>
    <property type="project" value="UniProtKB-UniRule"/>
</dbReference>
<organism evidence="19 20">
    <name type="scientific">Ferrimicrobium acidiphilum DSM 19497</name>
    <dbReference type="NCBI Taxonomy" id="1121877"/>
    <lineage>
        <taxon>Bacteria</taxon>
        <taxon>Bacillati</taxon>
        <taxon>Actinomycetota</taxon>
        <taxon>Acidimicrobiia</taxon>
        <taxon>Acidimicrobiales</taxon>
        <taxon>Acidimicrobiaceae</taxon>
        <taxon>Ferrimicrobium</taxon>
    </lineage>
</organism>
<keyword evidence="6 17" id="KW-0808">Transferase</keyword>
<proteinExistence type="inferred from homology"/>
<dbReference type="Gene3D" id="3.30.1490.100">
    <property type="entry name" value="DNA polymerase, Y-family, little finger domain"/>
    <property type="match status" value="1"/>
</dbReference>
<dbReference type="FunFam" id="3.30.1490.100:FF:000004">
    <property type="entry name" value="DNA polymerase IV"/>
    <property type="match status" value="1"/>
</dbReference>
<keyword evidence="8 17" id="KW-0235">DNA replication</keyword>
<evidence type="ECO:0000313" key="20">
    <source>
        <dbReference type="Proteomes" id="UP000032336"/>
    </source>
</evidence>
<evidence type="ECO:0000256" key="8">
    <source>
        <dbReference type="ARBA" id="ARBA00022705"/>
    </source>
</evidence>
<dbReference type="GO" id="GO:0009432">
    <property type="term" value="P:SOS response"/>
    <property type="evidence" value="ECO:0007669"/>
    <property type="project" value="TreeGrafter"/>
</dbReference>
<evidence type="ECO:0000313" key="19">
    <source>
        <dbReference type="EMBL" id="KJE75840.1"/>
    </source>
</evidence>
<dbReference type="Gene3D" id="3.40.1170.60">
    <property type="match status" value="1"/>
</dbReference>
<dbReference type="AlphaFoldDB" id="A0A0D8FRE4"/>
<dbReference type="GO" id="GO:0006281">
    <property type="term" value="P:DNA repair"/>
    <property type="evidence" value="ECO:0007669"/>
    <property type="project" value="UniProtKB-UniRule"/>
</dbReference>
<sequence>MLDERTEKPSHIRKIIHVDMDAFFAAVEQRDHPELMGQPVVVGGDPASRGVVATCSYEARSFGIHSAMTASRARVLCPQAVFVRPKMDAYRAASQQVMRILRSYTHLVEPLSLDEAFLDVTAATTDGTLAVQIAKEIRARIERETGLTASAGVSYNKALAKLASDWRKPNGLLVIPPDRGLTFLAPLHVSKLHGVGPATVERLSKMGIHTVLDLRNTPQETLTRRFGKTGLWFYEVARGIDLRPVQPHRERKSVGYERTFQENLSDRTVMLNTLQEMAGQVSRRLHELELTGRTVSVKARFGDFQTVTRAHTVAQPIWRAEEISACLPELFAKAVPPGLPVPASVRLLGVTVSSCADAKVNSSDSGQLSLLDEIMHYQLAQLS</sequence>
<dbReference type="InterPro" id="IPR022880">
    <property type="entry name" value="DNApol_IV"/>
</dbReference>
<evidence type="ECO:0000256" key="15">
    <source>
        <dbReference type="ARBA" id="ARBA00025589"/>
    </source>
</evidence>
<evidence type="ECO:0000256" key="4">
    <source>
        <dbReference type="ARBA" id="ARBA00022457"/>
    </source>
</evidence>
<comment type="caution">
    <text evidence="19">The sequence shown here is derived from an EMBL/GenBank/DDBJ whole genome shotgun (WGS) entry which is preliminary data.</text>
</comment>
<dbReference type="InterPro" id="IPR036775">
    <property type="entry name" value="DNA_pol_Y-fam_lit_finger_sf"/>
</dbReference>
<dbReference type="InterPro" id="IPR050116">
    <property type="entry name" value="DNA_polymerase-Y"/>
</dbReference>
<name>A0A0D8FRE4_9ACTN</name>
<feature type="domain" description="UmuC" evidence="18">
    <location>
        <begin position="15"/>
        <end position="196"/>
    </location>
</feature>
<dbReference type="Gene3D" id="3.30.70.270">
    <property type="match status" value="1"/>
</dbReference>
<dbReference type="FunFam" id="3.40.1170.60:FF:000001">
    <property type="entry name" value="DNA polymerase IV"/>
    <property type="match status" value="1"/>
</dbReference>
<dbReference type="GO" id="GO:0003684">
    <property type="term" value="F:damaged DNA binding"/>
    <property type="evidence" value="ECO:0007669"/>
    <property type="project" value="InterPro"/>
</dbReference>
<evidence type="ECO:0000256" key="14">
    <source>
        <dbReference type="ARBA" id="ARBA00023204"/>
    </source>
</evidence>
<dbReference type="GO" id="GO:0003887">
    <property type="term" value="F:DNA-directed DNA polymerase activity"/>
    <property type="evidence" value="ECO:0007669"/>
    <property type="project" value="UniProtKB-UniRule"/>
</dbReference>
<dbReference type="eggNOG" id="COG0389">
    <property type="taxonomic scope" value="Bacteria"/>
</dbReference>
<keyword evidence="4 17" id="KW-0515">Mutator protein</keyword>
<dbReference type="GO" id="GO:0042276">
    <property type="term" value="P:error-prone translesion synthesis"/>
    <property type="evidence" value="ECO:0007669"/>
    <property type="project" value="TreeGrafter"/>
</dbReference>
<feature type="active site" evidence="17">
    <location>
        <position position="115"/>
    </location>
</feature>
<dbReference type="PANTHER" id="PTHR11076">
    <property type="entry name" value="DNA REPAIR POLYMERASE UMUC / TRANSFERASE FAMILY MEMBER"/>
    <property type="match status" value="1"/>
</dbReference>
<dbReference type="InterPro" id="IPR043128">
    <property type="entry name" value="Rev_trsase/Diguanyl_cyclase"/>
</dbReference>
<dbReference type="Proteomes" id="UP000032336">
    <property type="component" value="Unassembled WGS sequence"/>
</dbReference>
<evidence type="ECO:0000256" key="12">
    <source>
        <dbReference type="ARBA" id="ARBA00022932"/>
    </source>
</evidence>
<dbReference type="NCBIfam" id="NF002677">
    <property type="entry name" value="PRK02406.1"/>
    <property type="match status" value="1"/>
</dbReference>
<evidence type="ECO:0000256" key="5">
    <source>
        <dbReference type="ARBA" id="ARBA00022490"/>
    </source>
</evidence>
<dbReference type="PATRIC" id="fig|1121877.4.peg.2672"/>
<feature type="site" description="Substrate discrimination" evidence="17">
    <location>
        <position position="24"/>
    </location>
</feature>
<protein>
    <recommendedName>
        <fullName evidence="17">DNA polymerase IV</fullName>
        <shortName evidence="17">Pol IV</shortName>
        <ecNumber evidence="17">2.7.7.7</ecNumber>
    </recommendedName>
</protein>
<dbReference type="InterPro" id="IPR017961">
    <property type="entry name" value="DNA_pol_Y-fam_little_finger"/>
</dbReference>
<evidence type="ECO:0000256" key="9">
    <source>
        <dbReference type="ARBA" id="ARBA00022723"/>
    </source>
</evidence>